<dbReference type="Gene3D" id="3.90.1720.30">
    <property type="entry name" value="PPPDE domains"/>
    <property type="match status" value="1"/>
</dbReference>
<dbReference type="EMBL" id="JAWWNJ010000095">
    <property type="protein sequence ID" value="KAK6996845.1"/>
    <property type="molecule type" value="Genomic_DNA"/>
</dbReference>
<evidence type="ECO:0000256" key="1">
    <source>
        <dbReference type="ARBA" id="ARBA00008140"/>
    </source>
</evidence>
<dbReference type="PROSITE" id="PS51858">
    <property type="entry name" value="PPPDE"/>
    <property type="match status" value="1"/>
</dbReference>
<feature type="domain" description="PPPDE" evidence="5">
    <location>
        <begin position="20"/>
        <end position="185"/>
    </location>
</feature>
<evidence type="ECO:0000313" key="6">
    <source>
        <dbReference type="EMBL" id="KAK6996845.1"/>
    </source>
</evidence>
<dbReference type="GO" id="GO:0008233">
    <property type="term" value="F:peptidase activity"/>
    <property type="evidence" value="ECO:0007669"/>
    <property type="project" value="UniProtKB-KW"/>
</dbReference>
<keyword evidence="2" id="KW-0645">Protease</keyword>
<dbReference type="Proteomes" id="UP001362999">
    <property type="component" value="Unassembled WGS sequence"/>
</dbReference>
<dbReference type="Pfam" id="PF05903">
    <property type="entry name" value="Peptidase_C97"/>
    <property type="match status" value="1"/>
</dbReference>
<keyword evidence="7" id="KW-1185">Reference proteome</keyword>
<gene>
    <name evidence="6" type="ORF">R3P38DRAFT_3221313</name>
</gene>
<feature type="region of interest" description="Disordered" evidence="4">
    <location>
        <begin position="33"/>
        <end position="61"/>
    </location>
</feature>
<dbReference type="InterPro" id="IPR042266">
    <property type="entry name" value="PPPDE_sf"/>
</dbReference>
<dbReference type="InterPro" id="IPR008580">
    <property type="entry name" value="PPPDE_dom"/>
</dbReference>
<dbReference type="AlphaFoldDB" id="A0AAV9ZZW9"/>
<proteinExistence type="inferred from homology"/>
<name>A0AAV9ZZW9_9AGAR</name>
<keyword evidence="3" id="KW-0378">Hydrolase</keyword>
<sequence length="223" mass="24213">MTTDTRTAAAPEPSGPRALREIAIFVRSLAEPLAQSSSMASNSSPDTSSSNATPSKPVPQGKCPNFSGFHHWGVVIGGMKYEVDKHAHGKIRYLCKPYDATKDKMEWIVEVGQTAMTNEELDAAARSVVAEMPQAYNLLHNNCQSFVERFLEIIQGRYTRPKGLRHAEHEASRTVFVSYWLWWSTSAPLAAAGAAGATLAAGPIGLIIGAAWIVCAAYELHLK</sequence>
<reference evidence="6 7" key="1">
    <citation type="journal article" date="2024" name="J Genomics">
        <title>Draft genome sequencing and assembly of Favolaschia claudopus CIRM-BRFM 2984 isolated from oak limbs.</title>
        <authorList>
            <person name="Navarro D."/>
            <person name="Drula E."/>
            <person name="Chaduli D."/>
            <person name="Cazenave R."/>
            <person name="Ahrendt S."/>
            <person name="Wang J."/>
            <person name="Lipzen A."/>
            <person name="Daum C."/>
            <person name="Barry K."/>
            <person name="Grigoriev I.V."/>
            <person name="Favel A."/>
            <person name="Rosso M.N."/>
            <person name="Martin F."/>
        </authorList>
    </citation>
    <scope>NUCLEOTIDE SEQUENCE [LARGE SCALE GENOMIC DNA]</scope>
    <source>
        <strain evidence="6 7">CIRM-BRFM 2984</strain>
    </source>
</reference>
<dbReference type="GO" id="GO:0006508">
    <property type="term" value="P:proteolysis"/>
    <property type="evidence" value="ECO:0007669"/>
    <property type="project" value="UniProtKB-KW"/>
</dbReference>
<evidence type="ECO:0000256" key="3">
    <source>
        <dbReference type="ARBA" id="ARBA00022801"/>
    </source>
</evidence>
<comment type="caution">
    <text evidence="6">The sequence shown here is derived from an EMBL/GenBank/DDBJ whole genome shotgun (WGS) entry which is preliminary data.</text>
</comment>
<evidence type="ECO:0000256" key="2">
    <source>
        <dbReference type="ARBA" id="ARBA00022670"/>
    </source>
</evidence>
<feature type="compositionally biased region" description="Low complexity" evidence="4">
    <location>
        <begin position="36"/>
        <end position="55"/>
    </location>
</feature>
<evidence type="ECO:0000256" key="4">
    <source>
        <dbReference type="SAM" id="MobiDB-lite"/>
    </source>
</evidence>
<evidence type="ECO:0000313" key="7">
    <source>
        <dbReference type="Proteomes" id="UP001362999"/>
    </source>
</evidence>
<accession>A0AAV9ZZW9</accession>
<protein>
    <recommendedName>
        <fullName evidence="5">PPPDE domain-containing protein</fullName>
    </recommendedName>
</protein>
<organism evidence="6 7">
    <name type="scientific">Favolaschia claudopus</name>
    <dbReference type="NCBI Taxonomy" id="2862362"/>
    <lineage>
        <taxon>Eukaryota</taxon>
        <taxon>Fungi</taxon>
        <taxon>Dikarya</taxon>
        <taxon>Basidiomycota</taxon>
        <taxon>Agaricomycotina</taxon>
        <taxon>Agaricomycetes</taxon>
        <taxon>Agaricomycetidae</taxon>
        <taxon>Agaricales</taxon>
        <taxon>Marasmiineae</taxon>
        <taxon>Mycenaceae</taxon>
        <taxon>Favolaschia</taxon>
    </lineage>
</organism>
<comment type="similarity">
    <text evidence="1">Belongs to the DeSI family.</text>
</comment>
<evidence type="ECO:0000259" key="5">
    <source>
        <dbReference type="PROSITE" id="PS51858"/>
    </source>
</evidence>